<proteinExistence type="predicted"/>
<evidence type="ECO:0000313" key="2">
    <source>
        <dbReference type="Proteomes" id="UP001151760"/>
    </source>
</evidence>
<dbReference type="EMBL" id="BQNB010016494">
    <property type="protein sequence ID" value="GJT52424.1"/>
    <property type="molecule type" value="Genomic_DNA"/>
</dbReference>
<sequence>MALTAYAYAYADHACCQDTRRSTSGSAQFLGEKLLSAATTSSTPGLNTSTSDIISSENKWKREWLSFTMADENINAPEVPTVATSPPTRSDEQILPHNCGHLGEHQLRQSFHSSPLHNFPSIYIQQFWDTIRFDKDKGTNCQLDEQRFYLSKAIFRDALQLPQDNNNFTSPFTKC</sequence>
<dbReference type="Proteomes" id="UP001151760">
    <property type="component" value="Unassembled WGS sequence"/>
</dbReference>
<name>A0ABQ5ENN1_9ASTR</name>
<accession>A0ABQ5ENN1</accession>
<gene>
    <name evidence="1" type="ORF">Tco_0978581</name>
</gene>
<protein>
    <submittedName>
        <fullName evidence="1">Uncharacterized protein</fullName>
    </submittedName>
</protein>
<comment type="caution">
    <text evidence="1">The sequence shown here is derived from an EMBL/GenBank/DDBJ whole genome shotgun (WGS) entry which is preliminary data.</text>
</comment>
<evidence type="ECO:0000313" key="1">
    <source>
        <dbReference type="EMBL" id="GJT52424.1"/>
    </source>
</evidence>
<keyword evidence="2" id="KW-1185">Reference proteome</keyword>
<organism evidence="1 2">
    <name type="scientific">Tanacetum coccineum</name>
    <dbReference type="NCBI Taxonomy" id="301880"/>
    <lineage>
        <taxon>Eukaryota</taxon>
        <taxon>Viridiplantae</taxon>
        <taxon>Streptophyta</taxon>
        <taxon>Embryophyta</taxon>
        <taxon>Tracheophyta</taxon>
        <taxon>Spermatophyta</taxon>
        <taxon>Magnoliopsida</taxon>
        <taxon>eudicotyledons</taxon>
        <taxon>Gunneridae</taxon>
        <taxon>Pentapetalae</taxon>
        <taxon>asterids</taxon>
        <taxon>campanulids</taxon>
        <taxon>Asterales</taxon>
        <taxon>Asteraceae</taxon>
        <taxon>Asteroideae</taxon>
        <taxon>Anthemideae</taxon>
        <taxon>Anthemidinae</taxon>
        <taxon>Tanacetum</taxon>
    </lineage>
</organism>
<reference evidence="1" key="2">
    <citation type="submission" date="2022-01" db="EMBL/GenBank/DDBJ databases">
        <authorList>
            <person name="Yamashiro T."/>
            <person name="Shiraishi A."/>
            <person name="Satake H."/>
            <person name="Nakayama K."/>
        </authorList>
    </citation>
    <scope>NUCLEOTIDE SEQUENCE</scope>
</reference>
<reference evidence="1" key="1">
    <citation type="journal article" date="2022" name="Int. J. Mol. Sci.">
        <title>Draft Genome of Tanacetum Coccineum: Genomic Comparison of Closely Related Tanacetum-Family Plants.</title>
        <authorList>
            <person name="Yamashiro T."/>
            <person name="Shiraishi A."/>
            <person name="Nakayama K."/>
            <person name="Satake H."/>
        </authorList>
    </citation>
    <scope>NUCLEOTIDE SEQUENCE</scope>
</reference>